<dbReference type="Proteomes" id="UP000309215">
    <property type="component" value="Unassembled WGS sequence"/>
</dbReference>
<accession>A0A4U1JG72</accession>
<gene>
    <name evidence="9" type="ORF">E8A74_07655</name>
</gene>
<comment type="subcellular location">
    <subcellularLocation>
        <location evidence="1">Endomembrane system</location>
        <topology evidence="1">Multi-pass membrane protein</topology>
    </subcellularLocation>
</comment>
<evidence type="ECO:0000256" key="7">
    <source>
        <dbReference type="SAM" id="Phobius"/>
    </source>
</evidence>
<dbReference type="AlphaFoldDB" id="A0A4U1JG72"/>
<sequence length="376" mass="41517">MGRLETNGYYALGVPLYLAIVALEIALSRRKGRQVYGFADTLGSFSAGLGEIVLGLFLGPLLLGLYDFAYDDLALVRWPEGSIVPWILAFALGDLGYYWYHRAGHSVAALWAIHGVHHQSEHFNVSVATRHPWFSDTYAFLFYAPIPMLGVPPKHFFVAISIISFYALTVHSRVFHRPGLWFLVTPATHIVHHSKNRRYLNKNFGAMFTVWDRMFGTHVEVDPADPPVLGTPFGYQTHDGARAQGVFFRDLVAVARQAKTFGDKVRTFVRHPGWTPAGIVFPRHAPARADADIPTRTKVYAALAFAATLVFALHLLWLRERHPFWQLAAGALVVLWGLSTIGGLLDGRDGAAKREGVRVAATAALGLVIAFSSSAS</sequence>
<dbReference type="Pfam" id="PF04116">
    <property type="entry name" value="FA_hydroxylase"/>
    <property type="match status" value="1"/>
</dbReference>
<reference evidence="9 10" key="1">
    <citation type="submission" date="2019-04" db="EMBL/GenBank/DDBJ databases">
        <authorList>
            <person name="Li Y."/>
            <person name="Wang J."/>
        </authorList>
    </citation>
    <scope>NUCLEOTIDE SEQUENCE [LARGE SCALE GENOMIC DNA]</scope>
    <source>
        <strain evidence="9 10">DSM 14668</strain>
    </source>
</reference>
<evidence type="ECO:0000256" key="2">
    <source>
        <dbReference type="ARBA" id="ARBA00022692"/>
    </source>
</evidence>
<organism evidence="9 10">
    <name type="scientific">Polyangium fumosum</name>
    <dbReference type="NCBI Taxonomy" id="889272"/>
    <lineage>
        <taxon>Bacteria</taxon>
        <taxon>Pseudomonadati</taxon>
        <taxon>Myxococcota</taxon>
        <taxon>Polyangia</taxon>
        <taxon>Polyangiales</taxon>
        <taxon>Polyangiaceae</taxon>
        <taxon>Polyangium</taxon>
    </lineage>
</organism>
<feature type="transmembrane region" description="Helical" evidence="7">
    <location>
        <begin position="324"/>
        <end position="345"/>
    </location>
</feature>
<feature type="transmembrane region" description="Helical" evidence="7">
    <location>
        <begin position="299"/>
        <end position="318"/>
    </location>
</feature>
<evidence type="ECO:0000256" key="3">
    <source>
        <dbReference type="ARBA" id="ARBA00022989"/>
    </source>
</evidence>
<dbReference type="EMBL" id="SSMQ01000006">
    <property type="protein sequence ID" value="TKD10318.1"/>
    <property type="molecule type" value="Genomic_DNA"/>
</dbReference>
<keyword evidence="5" id="KW-0443">Lipid metabolism</keyword>
<evidence type="ECO:0000256" key="1">
    <source>
        <dbReference type="ARBA" id="ARBA00004127"/>
    </source>
</evidence>
<feature type="transmembrane region" description="Helical" evidence="7">
    <location>
        <begin position="83"/>
        <end position="100"/>
    </location>
</feature>
<feature type="transmembrane region" description="Helical" evidence="7">
    <location>
        <begin position="6"/>
        <end position="27"/>
    </location>
</feature>
<dbReference type="OrthoDB" id="5291790at2"/>
<name>A0A4U1JG72_9BACT</name>
<evidence type="ECO:0000313" key="9">
    <source>
        <dbReference type="EMBL" id="TKD10318.1"/>
    </source>
</evidence>
<dbReference type="GO" id="GO:0016020">
    <property type="term" value="C:membrane"/>
    <property type="evidence" value="ECO:0007669"/>
    <property type="project" value="GOC"/>
</dbReference>
<dbReference type="PANTHER" id="PTHR21624">
    <property type="entry name" value="STEROL DESATURASE-RELATED PROTEIN"/>
    <property type="match status" value="1"/>
</dbReference>
<dbReference type="GO" id="GO:0012505">
    <property type="term" value="C:endomembrane system"/>
    <property type="evidence" value="ECO:0007669"/>
    <property type="project" value="UniProtKB-SubCell"/>
</dbReference>
<keyword evidence="2 7" id="KW-0812">Transmembrane</keyword>
<comment type="caution">
    <text evidence="9">The sequence shown here is derived from an EMBL/GenBank/DDBJ whole genome shotgun (WGS) entry which is preliminary data.</text>
</comment>
<feature type="transmembrane region" description="Helical" evidence="7">
    <location>
        <begin position="39"/>
        <end position="63"/>
    </location>
</feature>
<evidence type="ECO:0000313" key="10">
    <source>
        <dbReference type="Proteomes" id="UP000309215"/>
    </source>
</evidence>
<feature type="domain" description="Fatty acid hydroxylase" evidence="8">
    <location>
        <begin position="86"/>
        <end position="217"/>
    </location>
</feature>
<evidence type="ECO:0000259" key="8">
    <source>
        <dbReference type="Pfam" id="PF04116"/>
    </source>
</evidence>
<keyword evidence="10" id="KW-1185">Reference proteome</keyword>
<dbReference type="GO" id="GO:0005506">
    <property type="term" value="F:iron ion binding"/>
    <property type="evidence" value="ECO:0007669"/>
    <property type="project" value="InterPro"/>
</dbReference>
<evidence type="ECO:0000256" key="4">
    <source>
        <dbReference type="ARBA" id="ARBA00023002"/>
    </source>
</evidence>
<proteinExistence type="predicted"/>
<dbReference type="PANTHER" id="PTHR21624:SF1">
    <property type="entry name" value="ALKYLGLYCEROL MONOOXYGENASE"/>
    <property type="match status" value="1"/>
</dbReference>
<dbReference type="GO" id="GO:0006643">
    <property type="term" value="P:membrane lipid metabolic process"/>
    <property type="evidence" value="ECO:0007669"/>
    <property type="project" value="TreeGrafter"/>
</dbReference>
<dbReference type="GO" id="GO:0008610">
    <property type="term" value="P:lipid biosynthetic process"/>
    <property type="evidence" value="ECO:0007669"/>
    <property type="project" value="InterPro"/>
</dbReference>
<evidence type="ECO:0000256" key="6">
    <source>
        <dbReference type="ARBA" id="ARBA00023136"/>
    </source>
</evidence>
<keyword evidence="6 7" id="KW-0472">Membrane</keyword>
<protein>
    <submittedName>
        <fullName evidence="9">Fatty acid hydroxylase family protein</fullName>
    </submittedName>
</protein>
<keyword evidence="3 7" id="KW-1133">Transmembrane helix</keyword>
<dbReference type="InterPro" id="IPR006694">
    <property type="entry name" value="Fatty_acid_hydroxylase"/>
</dbReference>
<keyword evidence="4" id="KW-0560">Oxidoreductase</keyword>
<dbReference type="InterPro" id="IPR051689">
    <property type="entry name" value="Sterol_desaturase/TMEM195"/>
</dbReference>
<dbReference type="RefSeq" id="WP_136928282.1">
    <property type="nucleotide sequence ID" value="NZ_SSMQ01000006.1"/>
</dbReference>
<dbReference type="GO" id="GO:0050479">
    <property type="term" value="F:glyceryl-ether monooxygenase activity"/>
    <property type="evidence" value="ECO:0007669"/>
    <property type="project" value="TreeGrafter"/>
</dbReference>
<evidence type="ECO:0000256" key="5">
    <source>
        <dbReference type="ARBA" id="ARBA00023098"/>
    </source>
</evidence>